<evidence type="ECO:0000313" key="2">
    <source>
        <dbReference type="Proteomes" id="UP001060170"/>
    </source>
</evidence>
<sequence>MIPISYIPTPRPDTTSSTFYGSLPSLSTIMDSSRRRLWNELADGQRGMPNAASDFNSASHSSSSSLLSVGNSTTSDELEFLIPGEPILCKVKSKSETYWPAQIIRHTGFLEATSTSTFQEKVYEIHFCDEIVMNLPRSFFLTAFERMFHTVKVGELHTTEVTFSQVLPKIQNVTPELDSILAGNSFFLPPYLTGRIPEVPAYGQYSEDVICSIIQHFEDRYIFNTTEELAANINHCFIGLSRQSKIRYVSDVIVPEAMVLMTAQEFVEEGEDPNQARQLAMDCLSRPDIVTLVYSLRNSTGHI</sequence>
<proteinExistence type="predicted"/>
<keyword evidence="2" id="KW-1185">Reference proteome</keyword>
<accession>A0ACC0EPT4</accession>
<dbReference type="EMBL" id="CM045868">
    <property type="protein sequence ID" value="KAI7957602.1"/>
    <property type="molecule type" value="Genomic_DNA"/>
</dbReference>
<name>A0ACC0EPT4_9BASI</name>
<gene>
    <name evidence="1" type="ORF">MJO28_004697</name>
</gene>
<reference evidence="2" key="2">
    <citation type="journal article" date="2018" name="Mol. Plant Microbe Interact.">
        <title>Genome sequence resources for the wheat stripe rust pathogen (Puccinia striiformis f. sp. tritici) and the barley stripe rust pathogen (Puccinia striiformis f. sp. hordei).</title>
        <authorList>
            <person name="Xia C."/>
            <person name="Wang M."/>
            <person name="Yin C."/>
            <person name="Cornejo O.E."/>
            <person name="Hulbert S.H."/>
            <person name="Chen X."/>
        </authorList>
    </citation>
    <scope>NUCLEOTIDE SEQUENCE [LARGE SCALE GENOMIC DNA]</scope>
    <source>
        <strain evidence="2">93-210</strain>
    </source>
</reference>
<protein>
    <submittedName>
        <fullName evidence="1">Uncharacterized protein</fullName>
    </submittedName>
</protein>
<comment type="caution">
    <text evidence="1">The sequence shown here is derived from an EMBL/GenBank/DDBJ whole genome shotgun (WGS) entry which is preliminary data.</text>
</comment>
<reference evidence="1 2" key="3">
    <citation type="journal article" date="2022" name="Microbiol. Spectr.">
        <title>Folding features and dynamics of 3D genome architecture in plant fungal pathogens.</title>
        <authorList>
            <person name="Xia C."/>
        </authorList>
    </citation>
    <scope>NUCLEOTIDE SEQUENCE [LARGE SCALE GENOMIC DNA]</scope>
    <source>
        <strain evidence="1 2">93-210</strain>
    </source>
</reference>
<dbReference type="Proteomes" id="UP001060170">
    <property type="component" value="Chromosome 4"/>
</dbReference>
<evidence type="ECO:0000313" key="1">
    <source>
        <dbReference type="EMBL" id="KAI7957602.1"/>
    </source>
</evidence>
<reference evidence="2" key="1">
    <citation type="journal article" date="2018" name="BMC Genomics">
        <title>Genomic insights into host adaptation between the wheat stripe rust pathogen (Puccinia striiformis f. sp. tritici) and the barley stripe rust pathogen (Puccinia striiformis f. sp. hordei).</title>
        <authorList>
            <person name="Xia C."/>
            <person name="Wang M."/>
            <person name="Yin C."/>
            <person name="Cornejo O.E."/>
            <person name="Hulbert S.H."/>
            <person name="Chen X."/>
        </authorList>
    </citation>
    <scope>NUCLEOTIDE SEQUENCE [LARGE SCALE GENOMIC DNA]</scope>
    <source>
        <strain evidence="2">93-210</strain>
    </source>
</reference>
<organism evidence="1 2">
    <name type="scientific">Puccinia striiformis f. sp. tritici</name>
    <dbReference type="NCBI Taxonomy" id="168172"/>
    <lineage>
        <taxon>Eukaryota</taxon>
        <taxon>Fungi</taxon>
        <taxon>Dikarya</taxon>
        <taxon>Basidiomycota</taxon>
        <taxon>Pucciniomycotina</taxon>
        <taxon>Pucciniomycetes</taxon>
        <taxon>Pucciniales</taxon>
        <taxon>Pucciniaceae</taxon>
        <taxon>Puccinia</taxon>
    </lineage>
</organism>